<evidence type="ECO:0000313" key="1">
    <source>
        <dbReference type="EMBL" id="KAJ9065744.1"/>
    </source>
</evidence>
<sequence length="121" mass="13798">MSLESYYLYDAFDIPILCIKYEIMRHIRKSKYDSFVIKTIPPGTKEIALCGSGIEGCCAADYCFEYVKNGLFSFDMKITFPSKKETVVSITKYFGEMTNRGPWAYTSIETVCVNPDYASLD</sequence>
<evidence type="ECO:0000313" key="2">
    <source>
        <dbReference type="Proteomes" id="UP001165960"/>
    </source>
</evidence>
<organism evidence="1 2">
    <name type="scientific">Entomophthora muscae</name>
    <dbReference type="NCBI Taxonomy" id="34485"/>
    <lineage>
        <taxon>Eukaryota</taxon>
        <taxon>Fungi</taxon>
        <taxon>Fungi incertae sedis</taxon>
        <taxon>Zoopagomycota</taxon>
        <taxon>Entomophthoromycotina</taxon>
        <taxon>Entomophthoromycetes</taxon>
        <taxon>Entomophthorales</taxon>
        <taxon>Entomophthoraceae</taxon>
        <taxon>Entomophthora</taxon>
    </lineage>
</organism>
<gene>
    <name evidence="1" type="ORF">DSO57_1016310</name>
</gene>
<protein>
    <submittedName>
        <fullName evidence="1">Uncharacterized protein</fullName>
    </submittedName>
</protein>
<keyword evidence="2" id="KW-1185">Reference proteome</keyword>
<proteinExistence type="predicted"/>
<name>A0ACC2STY5_9FUNG</name>
<comment type="caution">
    <text evidence="1">The sequence shown here is derived from an EMBL/GenBank/DDBJ whole genome shotgun (WGS) entry which is preliminary data.</text>
</comment>
<dbReference type="EMBL" id="QTSX02004326">
    <property type="protein sequence ID" value="KAJ9065744.1"/>
    <property type="molecule type" value="Genomic_DNA"/>
</dbReference>
<reference evidence="1" key="1">
    <citation type="submission" date="2022-04" db="EMBL/GenBank/DDBJ databases">
        <title>Genome of the entomopathogenic fungus Entomophthora muscae.</title>
        <authorList>
            <person name="Elya C."/>
            <person name="Lovett B.R."/>
            <person name="Lee E."/>
            <person name="Macias A.M."/>
            <person name="Hajek A.E."/>
            <person name="De Bivort B.L."/>
            <person name="Kasson M.T."/>
            <person name="De Fine Licht H.H."/>
            <person name="Stajich J.E."/>
        </authorList>
    </citation>
    <scope>NUCLEOTIDE SEQUENCE</scope>
    <source>
        <strain evidence="1">Berkeley</strain>
    </source>
</reference>
<accession>A0ACC2STY5</accession>
<dbReference type="Proteomes" id="UP001165960">
    <property type="component" value="Unassembled WGS sequence"/>
</dbReference>